<dbReference type="GO" id="GO:0008408">
    <property type="term" value="F:3'-5' exonuclease activity"/>
    <property type="evidence" value="ECO:0007669"/>
    <property type="project" value="InterPro"/>
</dbReference>
<dbReference type="InterPro" id="IPR012337">
    <property type="entry name" value="RNaseH-like_sf"/>
</dbReference>
<gene>
    <name evidence="2" type="ORF">R3P38DRAFT_3197148</name>
</gene>
<protein>
    <submittedName>
        <fullName evidence="2">Ribonuclease H-like domain-containing protein</fullName>
    </submittedName>
</protein>
<sequence length="282" mass="31896">MQSTAQALPPFDWNDEPPVVFPLDLPPVFFGPYLPYRLNRLPVVARTAQDADDLLQHVEPGMVVGLDIEFKPQLEPGQTRHICTIQIATPLKLVVIDMSAIPALPIVLQWILESSGILKVGVGLQNDGAFLHRDFNIVTRGLCDVGFMIRIAYPERFARVANNVSLQSCVEHVFSVVLPKNMRRAYDWRLGIPAPLDSQYFEVVHYAAADAEAALELYYPVLEAVEAKAKFLRRHLPRYWYTYNCFGGQAVRIVADANGDFLPWSWTICPWYVGGIFTGYWM</sequence>
<comment type="caution">
    <text evidence="2">The sequence shown here is derived from an EMBL/GenBank/DDBJ whole genome shotgun (WGS) entry which is preliminary data.</text>
</comment>
<dbReference type="InterPro" id="IPR002562">
    <property type="entry name" value="3'-5'_exonuclease_dom"/>
</dbReference>
<dbReference type="Pfam" id="PF01612">
    <property type="entry name" value="DNA_pol_A_exo1"/>
    <property type="match status" value="1"/>
</dbReference>
<feature type="domain" description="3'-5' exonuclease" evidence="1">
    <location>
        <begin position="45"/>
        <end position="218"/>
    </location>
</feature>
<evidence type="ECO:0000313" key="2">
    <source>
        <dbReference type="EMBL" id="KAK7021262.1"/>
    </source>
</evidence>
<dbReference type="GO" id="GO:0003676">
    <property type="term" value="F:nucleic acid binding"/>
    <property type="evidence" value="ECO:0007669"/>
    <property type="project" value="InterPro"/>
</dbReference>
<name>A0AAW0B6N0_9AGAR</name>
<dbReference type="SUPFAM" id="SSF53098">
    <property type="entry name" value="Ribonuclease H-like"/>
    <property type="match status" value="1"/>
</dbReference>
<dbReference type="Proteomes" id="UP001362999">
    <property type="component" value="Unassembled WGS sequence"/>
</dbReference>
<dbReference type="GO" id="GO:0006139">
    <property type="term" value="P:nucleobase-containing compound metabolic process"/>
    <property type="evidence" value="ECO:0007669"/>
    <property type="project" value="InterPro"/>
</dbReference>
<proteinExistence type="predicted"/>
<dbReference type="EMBL" id="JAWWNJ010000039">
    <property type="protein sequence ID" value="KAK7021262.1"/>
    <property type="molecule type" value="Genomic_DNA"/>
</dbReference>
<dbReference type="InterPro" id="IPR036397">
    <property type="entry name" value="RNaseH_sf"/>
</dbReference>
<evidence type="ECO:0000259" key="1">
    <source>
        <dbReference type="Pfam" id="PF01612"/>
    </source>
</evidence>
<dbReference type="AlphaFoldDB" id="A0AAW0B6N0"/>
<evidence type="ECO:0000313" key="3">
    <source>
        <dbReference type="Proteomes" id="UP001362999"/>
    </source>
</evidence>
<accession>A0AAW0B6N0</accession>
<dbReference type="Gene3D" id="3.30.420.10">
    <property type="entry name" value="Ribonuclease H-like superfamily/Ribonuclease H"/>
    <property type="match status" value="1"/>
</dbReference>
<organism evidence="2 3">
    <name type="scientific">Favolaschia claudopus</name>
    <dbReference type="NCBI Taxonomy" id="2862362"/>
    <lineage>
        <taxon>Eukaryota</taxon>
        <taxon>Fungi</taxon>
        <taxon>Dikarya</taxon>
        <taxon>Basidiomycota</taxon>
        <taxon>Agaricomycotina</taxon>
        <taxon>Agaricomycetes</taxon>
        <taxon>Agaricomycetidae</taxon>
        <taxon>Agaricales</taxon>
        <taxon>Marasmiineae</taxon>
        <taxon>Mycenaceae</taxon>
        <taxon>Favolaschia</taxon>
    </lineage>
</organism>
<keyword evidence="3" id="KW-1185">Reference proteome</keyword>
<reference evidence="2 3" key="1">
    <citation type="journal article" date="2024" name="J Genomics">
        <title>Draft genome sequencing and assembly of Favolaschia claudopus CIRM-BRFM 2984 isolated from oak limbs.</title>
        <authorList>
            <person name="Navarro D."/>
            <person name="Drula E."/>
            <person name="Chaduli D."/>
            <person name="Cazenave R."/>
            <person name="Ahrendt S."/>
            <person name="Wang J."/>
            <person name="Lipzen A."/>
            <person name="Daum C."/>
            <person name="Barry K."/>
            <person name="Grigoriev I.V."/>
            <person name="Favel A."/>
            <person name="Rosso M.N."/>
            <person name="Martin F."/>
        </authorList>
    </citation>
    <scope>NUCLEOTIDE SEQUENCE [LARGE SCALE GENOMIC DNA]</scope>
    <source>
        <strain evidence="2 3">CIRM-BRFM 2984</strain>
    </source>
</reference>